<dbReference type="InterPro" id="IPR017896">
    <property type="entry name" value="4Fe4S_Fe-S-bd"/>
</dbReference>
<keyword evidence="4" id="KW-0677">Repeat</keyword>
<evidence type="ECO:0000259" key="8">
    <source>
        <dbReference type="PROSITE" id="PS51379"/>
    </source>
</evidence>
<keyword evidence="3" id="KW-0479">Metal-binding</keyword>
<gene>
    <name evidence="9" type="ORF">DHA2_153401</name>
</gene>
<name>V6TCI0_GIAIN</name>
<reference evidence="9 10" key="2">
    <citation type="journal article" date="2013" name="Genome Biol. Evol.">
        <title>Genome sequencing of Giardia lamblia genotypes A2 and B isolates (DH and GS) and comparative analysis with the genomes of genotypes A1 and E (WB and Pig).</title>
        <authorList>
            <person name="Adam R.D."/>
            <person name="Dahlstrom E.W."/>
            <person name="Martens C.A."/>
            <person name="Bruno D.P."/>
            <person name="Barbian K.D."/>
            <person name="Ricklefs S.M."/>
            <person name="Hernandez M.M."/>
            <person name="Narla N.P."/>
            <person name="Patel R.B."/>
            <person name="Porcella S.F."/>
            <person name="Nash T.E."/>
        </authorList>
    </citation>
    <scope>NUCLEOTIDE SEQUENCE [LARGE SCALE GENOMIC DNA]</scope>
    <source>
        <strain evidence="9 10">DH</strain>
    </source>
</reference>
<dbReference type="Proteomes" id="UP000018320">
    <property type="component" value="Unassembled WGS sequence"/>
</dbReference>
<accession>V6TCI0</accession>
<dbReference type="PROSITE" id="PS51379">
    <property type="entry name" value="4FE4S_FER_2"/>
    <property type="match status" value="2"/>
</dbReference>
<feature type="non-terminal residue" evidence="9">
    <location>
        <position position="1"/>
    </location>
</feature>
<dbReference type="InterPro" id="IPR017900">
    <property type="entry name" value="4Fe4S_Fe_S_CS"/>
</dbReference>
<evidence type="ECO:0000256" key="7">
    <source>
        <dbReference type="ARBA" id="ARBA00023014"/>
    </source>
</evidence>
<evidence type="ECO:0000256" key="3">
    <source>
        <dbReference type="ARBA" id="ARBA00022723"/>
    </source>
</evidence>
<feature type="domain" description="4Fe-4S ferredoxin-type" evidence="8">
    <location>
        <begin position="72"/>
        <end position="101"/>
    </location>
</feature>
<dbReference type="InterPro" id="IPR050572">
    <property type="entry name" value="Fe-S_Ferredoxin"/>
</dbReference>
<evidence type="ECO:0000313" key="10">
    <source>
        <dbReference type="Proteomes" id="UP000018320"/>
    </source>
</evidence>
<keyword evidence="6" id="KW-0408">Iron</keyword>
<evidence type="ECO:0000256" key="6">
    <source>
        <dbReference type="ARBA" id="ARBA00023004"/>
    </source>
</evidence>
<reference evidence="10" key="1">
    <citation type="submission" date="2012-02" db="EMBL/GenBank/DDBJ databases">
        <title>Genome sequencing of Giardia lamblia Genotypes A2 and B isolates (DH and GS) and comparative analysis with the genomes of Genotypes A1 and E (WB and Pig).</title>
        <authorList>
            <person name="Adam R."/>
            <person name="Dahlstrom E."/>
            <person name="Martens C."/>
            <person name="Bruno D."/>
            <person name="Barbian K."/>
            <person name="Porcella S.F."/>
            <person name="Nash T."/>
        </authorList>
    </citation>
    <scope>NUCLEOTIDE SEQUENCE</scope>
    <source>
        <strain evidence="10">DH</strain>
    </source>
</reference>
<evidence type="ECO:0000256" key="1">
    <source>
        <dbReference type="ARBA" id="ARBA00022448"/>
    </source>
</evidence>
<evidence type="ECO:0000313" key="9">
    <source>
        <dbReference type="EMBL" id="ESU36608.1"/>
    </source>
</evidence>
<evidence type="ECO:0000256" key="5">
    <source>
        <dbReference type="ARBA" id="ARBA00022982"/>
    </source>
</evidence>
<organism evidence="9 10">
    <name type="scientific">Giardia intestinalis</name>
    <name type="common">Giardia lamblia</name>
    <dbReference type="NCBI Taxonomy" id="5741"/>
    <lineage>
        <taxon>Eukaryota</taxon>
        <taxon>Metamonada</taxon>
        <taxon>Diplomonadida</taxon>
        <taxon>Hexamitidae</taxon>
        <taxon>Giardiinae</taxon>
        <taxon>Giardia</taxon>
    </lineage>
</organism>
<dbReference type="PROSITE" id="PS00198">
    <property type="entry name" value="4FE4S_FER_1"/>
    <property type="match status" value="1"/>
</dbReference>
<dbReference type="PANTHER" id="PTHR43687:SF6">
    <property type="entry name" value="L-ASPARTATE SEMIALDEHYDE SULFURTRANSFERASE IRON-SULFUR SUBUNIT"/>
    <property type="match status" value="1"/>
</dbReference>
<proteinExistence type="predicted"/>
<dbReference type="VEuPathDB" id="GiardiaDB:QR46_1990"/>
<keyword evidence="7" id="KW-0411">Iron-sulfur</keyword>
<protein>
    <submittedName>
        <fullName evidence="9">4Fe-4S binding domain family protein</fullName>
    </submittedName>
</protein>
<keyword evidence="2" id="KW-0004">4Fe-4S</keyword>
<dbReference type="AlphaFoldDB" id="V6TCI0"/>
<dbReference type="VEuPathDB" id="GiardiaDB:GL50803_0060379"/>
<dbReference type="VEuPathDB" id="GiardiaDB:DHA2_153401"/>
<sequence length="130" mass="13939">VAVESAGESREDSAHEYKACSKSKNSVFMYLMGYDESRPTIHSILRDRQTTRVLKICGATKRSFYFCGDFKMPIKLTASKCSAAGACVDACPVSVFELPQGAKVVLTPNIDACVECGACVSACPEGALEL</sequence>
<dbReference type="EMBL" id="AHGT01000043">
    <property type="protein sequence ID" value="ESU36608.1"/>
    <property type="molecule type" value="Genomic_DNA"/>
</dbReference>
<dbReference type="GO" id="GO:0046872">
    <property type="term" value="F:metal ion binding"/>
    <property type="evidence" value="ECO:0007669"/>
    <property type="project" value="UniProtKB-KW"/>
</dbReference>
<dbReference type="Pfam" id="PF13187">
    <property type="entry name" value="Fer4_9"/>
    <property type="match status" value="1"/>
</dbReference>
<keyword evidence="1" id="KW-0813">Transport</keyword>
<feature type="domain" description="4Fe-4S ferredoxin-type" evidence="8">
    <location>
        <begin position="104"/>
        <end position="130"/>
    </location>
</feature>
<dbReference type="GO" id="GO:0051539">
    <property type="term" value="F:4 iron, 4 sulfur cluster binding"/>
    <property type="evidence" value="ECO:0007669"/>
    <property type="project" value="UniProtKB-KW"/>
</dbReference>
<dbReference type="Gene3D" id="3.30.70.20">
    <property type="match status" value="1"/>
</dbReference>
<evidence type="ECO:0000256" key="2">
    <source>
        <dbReference type="ARBA" id="ARBA00022485"/>
    </source>
</evidence>
<evidence type="ECO:0000256" key="4">
    <source>
        <dbReference type="ARBA" id="ARBA00022737"/>
    </source>
</evidence>
<comment type="caution">
    <text evidence="9">The sequence shown here is derived from an EMBL/GenBank/DDBJ whole genome shotgun (WGS) entry which is preliminary data.</text>
</comment>
<keyword evidence="5" id="KW-0249">Electron transport</keyword>
<dbReference type="PANTHER" id="PTHR43687">
    <property type="entry name" value="ADENYLYLSULFATE REDUCTASE, BETA SUBUNIT"/>
    <property type="match status" value="1"/>
</dbReference>
<dbReference type="SUPFAM" id="SSF54862">
    <property type="entry name" value="4Fe-4S ferredoxins"/>
    <property type="match status" value="1"/>
</dbReference>